<feature type="transmembrane region" description="Helical" evidence="3">
    <location>
        <begin position="86"/>
        <end position="110"/>
    </location>
</feature>
<dbReference type="Proteomes" id="UP000019132">
    <property type="component" value="Unassembled WGS sequence"/>
</dbReference>
<reference evidence="5" key="1">
    <citation type="journal article" date="2010" name="Genome Biol.">
        <title>Genome sequence of the necrotrophic plant pathogen Pythium ultimum reveals original pathogenicity mechanisms and effector repertoire.</title>
        <authorList>
            <person name="Levesque C.A."/>
            <person name="Brouwer H."/>
            <person name="Cano L."/>
            <person name="Hamilton J.P."/>
            <person name="Holt C."/>
            <person name="Huitema E."/>
            <person name="Raffaele S."/>
            <person name="Robideau G.P."/>
            <person name="Thines M."/>
            <person name="Win J."/>
            <person name="Zerillo M.M."/>
            <person name="Beakes G.W."/>
            <person name="Boore J.L."/>
            <person name="Busam D."/>
            <person name="Dumas B."/>
            <person name="Ferriera S."/>
            <person name="Fuerstenberg S.I."/>
            <person name="Gachon C.M."/>
            <person name="Gaulin E."/>
            <person name="Govers F."/>
            <person name="Grenville-Briggs L."/>
            <person name="Horner N."/>
            <person name="Hostetler J."/>
            <person name="Jiang R.H."/>
            <person name="Johnson J."/>
            <person name="Krajaejun T."/>
            <person name="Lin H."/>
            <person name="Meijer H.J."/>
            <person name="Moore B."/>
            <person name="Morris P."/>
            <person name="Phuntmart V."/>
            <person name="Puiu D."/>
            <person name="Shetty J."/>
            <person name="Stajich J.E."/>
            <person name="Tripathy S."/>
            <person name="Wawra S."/>
            <person name="van West P."/>
            <person name="Whitty B.R."/>
            <person name="Coutinho P.M."/>
            <person name="Henrissat B."/>
            <person name="Martin F."/>
            <person name="Thomas P.D."/>
            <person name="Tyler B.M."/>
            <person name="De Vries R.P."/>
            <person name="Kamoun S."/>
            <person name="Yandell M."/>
            <person name="Tisserat N."/>
            <person name="Buell C.R."/>
        </authorList>
    </citation>
    <scope>NUCLEOTIDE SEQUENCE</scope>
    <source>
        <strain evidence="5">DAOM:BR144</strain>
    </source>
</reference>
<reference evidence="5" key="2">
    <citation type="submission" date="2010-04" db="EMBL/GenBank/DDBJ databases">
        <authorList>
            <person name="Buell R."/>
            <person name="Hamilton J."/>
            <person name="Hostetler J."/>
        </authorList>
    </citation>
    <scope>NUCLEOTIDE SEQUENCE [LARGE SCALE GENOMIC DNA]</scope>
    <source>
        <strain evidence="5">DAOM:BR144</strain>
    </source>
</reference>
<dbReference type="InterPro" id="IPR003591">
    <property type="entry name" value="Leu-rich_rpt_typical-subtyp"/>
</dbReference>
<sequence>MTRSVASVEPLPDTPMTLPCTRVTRSASRATKSPRVVSVTLPELPFLCVWLLILAVRSVCAAYLLLLSLAYAALSTKELEYYARLLSAYSASLFRPVSWITGLIGLAHVYRIASILFYSLQCRRFVLERPVQQSKARSKCPTFVSRIPMYQATASRLKRSRTRLFGRQGVFGVESPYFEARFLVRECVEMLSQTVQVYTSSSLIAKQWINHLYASIVFVNSFSTPLVKRWTRKSPALERLLCLAVDTVLDLITSIAVPLIIATPYFLAFDASTFTFESKLLYNPSWFIGLVMENRQVFVRNEFDMAFKIVPHLSIFSCLGSIQSLLRVKSTSTQPQQMQRYSLQPHRANVVHMGFILWGCSIVALHLLAMYPSYGLNICGCSLQVRPWFTSKCACAVYEYNCYRQNTTSPNETTFVDLDERSLTVLIFSHCPSLVVPAAIQRFRGLNGIEIWNSTIVSWSSDAGLTQHFHPSLTYVCLVGVNMTGIPDGLLYDLPTELQDVELTRTNITFLPEDLDARWRHVQTLYMEYAQLQSMPAVLSRMKIDDFSLVGNNIKTLLGAAKIDTMGELFSLSLSHNPLKTLPDGLGTHLSELRFLALENTQIDVLPDWVAEVQEKGYRIYMYGTPFCASKSQDEVATTYGPTAVLTCVNMNPRIQGRYPYEQVRSIQAP</sequence>
<accession>K3XB50</accession>
<feature type="transmembrane region" description="Helical" evidence="3">
    <location>
        <begin position="240"/>
        <end position="267"/>
    </location>
</feature>
<evidence type="ECO:0000313" key="5">
    <source>
        <dbReference type="Proteomes" id="UP000019132"/>
    </source>
</evidence>
<dbReference type="InParanoid" id="K3XB50"/>
<dbReference type="EMBL" id="GL376589">
    <property type="status" value="NOT_ANNOTATED_CDS"/>
    <property type="molecule type" value="Genomic_DNA"/>
</dbReference>
<dbReference type="VEuPathDB" id="FungiDB:PYU1_G014418"/>
<dbReference type="InterPro" id="IPR050333">
    <property type="entry name" value="SLRP"/>
</dbReference>
<dbReference type="EnsemblProtists" id="PYU1_T014449">
    <property type="protein sequence ID" value="PYU1_T014449"/>
    <property type="gene ID" value="PYU1_G014418"/>
</dbReference>
<keyword evidence="5" id="KW-1185">Reference proteome</keyword>
<evidence type="ECO:0000256" key="3">
    <source>
        <dbReference type="SAM" id="Phobius"/>
    </source>
</evidence>
<feature type="transmembrane region" description="Helical" evidence="3">
    <location>
        <begin position="349"/>
        <end position="371"/>
    </location>
</feature>
<evidence type="ECO:0000256" key="2">
    <source>
        <dbReference type="ARBA" id="ARBA00022737"/>
    </source>
</evidence>
<protein>
    <submittedName>
        <fullName evidence="4">Uncharacterized protein</fullName>
    </submittedName>
</protein>
<keyword evidence="2" id="KW-0677">Repeat</keyword>
<feature type="transmembrane region" description="Helical" evidence="3">
    <location>
        <begin position="44"/>
        <end position="74"/>
    </location>
</feature>
<dbReference type="OMA" id="RIHNTAM"/>
<keyword evidence="1" id="KW-0433">Leucine-rich repeat</keyword>
<dbReference type="AlphaFoldDB" id="K3XB50"/>
<keyword evidence="3" id="KW-0472">Membrane</keyword>
<dbReference type="Gene3D" id="3.80.10.10">
    <property type="entry name" value="Ribonuclease Inhibitor"/>
    <property type="match status" value="1"/>
</dbReference>
<dbReference type="InterPro" id="IPR032675">
    <property type="entry name" value="LRR_dom_sf"/>
</dbReference>
<evidence type="ECO:0000313" key="4">
    <source>
        <dbReference type="EnsemblProtists" id="PYU1_T014449"/>
    </source>
</evidence>
<keyword evidence="3" id="KW-1133">Transmembrane helix</keyword>
<dbReference type="SMART" id="SM00369">
    <property type="entry name" value="LRR_TYP"/>
    <property type="match status" value="2"/>
</dbReference>
<proteinExistence type="predicted"/>
<dbReference type="eggNOG" id="ENOG502RUTG">
    <property type="taxonomic scope" value="Eukaryota"/>
</dbReference>
<evidence type="ECO:0000256" key="1">
    <source>
        <dbReference type="ARBA" id="ARBA00022614"/>
    </source>
</evidence>
<dbReference type="PANTHER" id="PTHR45712">
    <property type="entry name" value="AGAP008170-PA"/>
    <property type="match status" value="1"/>
</dbReference>
<keyword evidence="3" id="KW-0812">Transmembrane</keyword>
<dbReference type="HOGENOM" id="CLU_010354_3_0_1"/>
<feature type="transmembrane region" description="Helical" evidence="3">
    <location>
        <begin position="208"/>
        <end position="228"/>
    </location>
</feature>
<dbReference type="SUPFAM" id="SSF52058">
    <property type="entry name" value="L domain-like"/>
    <property type="match status" value="1"/>
</dbReference>
<reference evidence="4" key="3">
    <citation type="submission" date="2015-02" db="UniProtKB">
        <authorList>
            <consortium name="EnsemblProtists"/>
        </authorList>
    </citation>
    <scope>IDENTIFICATION</scope>
    <source>
        <strain evidence="4">DAOM BR144</strain>
    </source>
</reference>
<organism evidence="4 5">
    <name type="scientific">Globisporangium ultimum (strain ATCC 200006 / CBS 805.95 / DAOM BR144)</name>
    <name type="common">Pythium ultimum</name>
    <dbReference type="NCBI Taxonomy" id="431595"/>
    <lineage>
        <taxon>Eukaryota</taxon>
        <taxon>Sar</taxon>
        <taxon>Stramenopiles</taxon>
        <taxon>Oomycota</taxon>
        <taxon>Peronosporomycetes</taxon>
        <taxon>Pythiales</taxon>
        <taxon>Pythiaceae</taxon>
        <taxon>Globisporangium</taxon>
    </lineage>
</organism>
<dbReference type="PANTHER" id="PTHR45712:SF30">
    <property type="entry name" value="LRRNT DOMAIN-CONTAINING PROTEIN"/>
    <property type="match status" value="1"/>
</dbReference>
<name>K3XB50_GLOUD</name>